<evidence type="ECO:0008006" key="5">
    <source>
        <dbReference type="Google" id="ProtNLM"/>
    </source>
</evidence>
<comment type="caution">
    <text evidence="3">The sequence shown here is derived from an EMBL/GenBank/DDBJ whole genome shotgun (WGS) entry which is preliminary data.</text>
</comment>
<proteinExistence type="predicted"/>
<dbReference type="Gene3D" id="3.40.50.2000">
    <property type="entry name" value="Glycogen Phosphorylase B"/>
    <property type="match status" value="2"/>
</dbReference>
<feature type="domain" description="Glycosyltransferase subfamily 4-like N-terminal" evidence="2">
    <location>
        <begin position="3"/>
        <end position="96"/>
    </location>
</feature>
<sequence length="295" mass="32505">MKSYDLVHVHALFSHTSLAAARAARRAGVPYVIRPLGVLNHYGMTRRRARLKRLSFRWLESPLLRDAAAVHFTSEAEREEAESLGVPLRSAVIPLGVDVPETAADFAARKPWILYLSRIDPKKNIEGLLKAWAGLMAEFRDWKLMMAGDGDVGYVRQMHALAESLKLGERVEWLGRIEGEVKERRFREAGVYVLPSFSENFGIAAVEAMGAGLPCLLGEGVAVAQEAVKAGGCVLTAPDEGNIREGLRALLQDAARRQALGIAARRFALKEYSLEAMGQRLVGLYTRIIEDSGKI</sequence>
<feature type="domain" description="Glycosyl transferase family 1" evidence="1">
    <location>
        <begin position="108"/>
        <end position="266"/>
    </location>
</feature>
<dbReference type="STRING" id="1184151.AW736_20280"/>
<dbReference type="Pfam" id="PF00534">
    <property type="entry name" value="Glycos_transf_1"/>
    <property type="match status" value="1"/>
</dbReference>
<evidence type="ECO:0000259" key="1">
    <source>
        <dbReference type="Pfam" id="PF00534"/>
    </source>
</evidence>
<dbReference type="AlphaFoldDB" id="A0A178IFD5"/>
<keyword evidence="4" id="KW-1185">Reference proteome</keyword>
<dbReference type="PANTHER" id="PTHR45947:SF3">
    <property type="entry name" value="SULFOQUINOVOSYL TRANSFERASE SQD2"/>
    <property type="match status" value="1"/>
</dbReference>
<evidence type="ECO:0000313" key="4">
    <source>
        <dbReference type="Proteomes" id="UP000078486"/>
    </source>
</evidence>
<dbReference type="Proteomes" id="UP000078486">
    <property type="component" value="Unassembled WGS sequence"/>
</dbReference>
<evidence type="ECO:0000313" key="3">
    <source>
        <dbReference type="EMBL" id="OAM87877.1"/>
    </source>
</evidence>
<dbReference type="InterPro" id="IPR001296">
    <property type="entry name" value="Glyco_trans_1"/>
</dbReference>
<dbReference type="InterPro" id="IPR050194">
    <property type="entry name" value="Glycosyltransferase_grp1"/>
</dbReference>
<dbReference type="EMBL" id="LRRQ01000155">
    <property type="protein sequence ID" value="OAM87877.1"/>
    <property type="molecule type" value="Genomic_DNA"/>
</dbReference>
<reference evidence="3 4" key="1">
    <citation type="submission" date="2016-01" db="EMBL/GenBank/DDBJ databases">
        <title>High potential of lignocellulose degradation of a new Verrucomicrobia species.</title>
        <authorList>
            <person name="Wang Y."/>
            <person name="Shi Y."/>
            <person name="Qiu Z."/>
            <person name="Liu S."/>
            <person name="Yang H."/>
        </authorList>
    </citation>
    <scope>NUCLEOTIDE SEQUENCE [LARGE SCALE GENOMIC DNA]</scope>
    <source>
        <strain evidence="3 4">TSB47</strain>
    </source>
</reference>
<dbReference type="InterPro" id="IPR028098">
    <property type="entry name" value="Glyco_trans_4-like_N"/>
</dbReference>
<dbReference type="GO" id="GO:0016758">
    <property type="term" value="F:hexosyltransferase activity"/>
    <property type="evidence" value="ECO:0007669"/>
    <property type="project" value="TreeGrafter"/>
</dbReference>
<evidence type="ECO:0000259" key="2">
    <source>
        <dbReference type="Pfam" id="PF13579"/>
    </source>
</evidence>
<accession>A0A178IFD5</accession>
<dbReference type="SUPFAM" id="SSF53756">
    <property type="entry name" value="UDP-Glycosyltransferase/glycogen phosphorylase"/>
    <property type="match status" value="1"/>
</dbReference>
<dbReference type="Pfam" id="PF13579">
    <property type="entry name" value="Glyco_trans_4_4"/>
    <property type="match status" value="1"/>
</dbReference>
<organism evidence="3 4">
    <name type="scientific">Termitidicoccus mucosus</name>
    <dbReference type="NCBI Taxonomy" id="1184151"/>
    <lineage>
        <taxon>Bacteria</taxon>
        <taxon>Pseudomonadati</taxon>
        <taxon>Verrucomicrobiota</taxon>
        <taxon>Opitutia</taxon>
        <taxon>Opitutales</taxon>
        <taxon>Opitutaceae</taxon>
        <taxon>Termitidicoccus</taxon>
    </lineage>
</organism>
<gene>
    <name evidence="3" type="ORF">AW736_20280</name>
</gene>
<dbReference type="PANTHER" id="PTHR45947">
    <property type="entry name" value="SULFOQUINOVOSYL TRANSFERASE SQD2"/>
    <property type="match status" value="1"/>
</dbReference>
<name>A0A178IFD5_9BACT</name>
<protein>
    <recommendedName>
        <fullName evidence="5">Glycosyl transferase family 1 domain-containing protein</fullName>
    </recommendedName>
</protein>